<gene>
    <name evidence="3" type="ORF">GCM10025790_01460</name>
</gene>
<evidence type="ECO:0000313" key="3">
    <source>
        <dbReference type="EMBL" id="GAA4910960.1"/>
    </source>
</evidence>
<feature type="domain" description="Aminoglycoside phosphotransferase" evidence="2">
    <location>
        <begin position="289"/>
        <end position="389"/>
    </location>
</feature>
<dbReference type="Gene3D" id="3.90.1200.10">
    <property type="match status" value="1"/>
</dbReference>
<keyword evidence="4" id="KW-1185">Reference proteome</keyword>
<reference evidence="4" key="1">
    <citation type="journal article" date="2019" name="Int. J. Syst. Evol. Microbiol.">
        <title>The Global Catalogue of Microorganisms (GCM) 10K type strain sequencing project: providing services to taxonomists for standard genome sequencing and annotation.</title>
        <authorList>
            <consortium name="The Broad Institute Genomics Platform"/>
            <consortium name="The Broad Institute Genome Sequencing Center for Infectious Disease"/>
            <person name="Wu L."/>
            <person name="Ma J."/>
        </authorList>
    </citation>
    <scope>NUCLEOTIDE SEQUENCE [LARGE SCALE GENOMIC DNA]</scope>
    <source>
        <strain evidence="4">JCM 19129</strain>
    </source>
</reference>
<evidence type="ECO:0000313" key="4">
    <source>
        <dbReference type="Proteomes" id="UP001500368"/>
    </source>
</evidence>
<dbReference type="Pfam" id="PF01636">
    <property type="entry name" value="APH"/>
    <property type="match status" value="1"/>
</dbReference>
<organism evidence="3 4">
    <name type="scientific">Nesterenkonia rhizosphaerae</name>
    <dbReference type="NCBI Taxonomy" id="1348272"/>
    <lineage>
        <taxon>Bacteria</taxon>
        <taxon>Bacillati</taxon>
        <taxon>Actinomycetota</taxon>
        <taxon>Actinomycetes</taxon>
        <taxon>Micrococcales</taxon>
        <taxon>Micrococcaceae</taxon>
        <taxon>Nesterenkonia</taxon>
    </lineage>
</organism>
<feature type="compositionally biased region" description="Polar residues" evidence="1">
    <location>
        <begin position="22"/>
        <end position="38"/>
    </location>
</feature>
<feature type="region of interest" description="Disordered" evidence="1">
    <location>
        <begin position="1"/>
        <end position="43"/>
    </location>
</feature>
<accession>A0ABP9FQ33</accession>
<comment type="caution">
    <text evidence="3">The sequence shown here is derived from an EMBL/GenBank/DDBJ whole genome shotgun (WGS) entry which is preliminary data.</text>
</comment>
<protein>
    <recommendedName>
        <fullName evidence="2">Aminoglycoside phosphotransferase domain-containing protein</fullName>
    </recommendedName>
</protein>
<dbReference type="SUPFAM" id="SSF56112">
    <property type="entry name" value="Protein kinase-like (PK-like)"/>
    <property type="match status" value="1"/>
</dbReference>
<dbReference type="InterPro" id="IPR011009">
    <property type="entry name" value="Kinase-like_dom_sf"/>
</dbReference>
<dbReference type="InterPro" id="IPR002575">
    <property type="entry name" value="Aminoglycoside_PTrfase"/>
</dbReference>
<feature type="compositionally biased region" description="Basic and acidic residues" evidence="1">
    <location>
        <begin position="8"/>
        <end position="17"/>
    </location>
</feature>
<name>A0ABP9FQ33_9MICC</name>
<dbReference type="EMBL" id="BAABLW010000001">
    <property type="protein sequence ID" value="GAA4910960.1"/>
    <property type="molecule type" value="Genomic_DNA"/>
</dbReference>
<dbReference type="RefSeq" id="WP_345476217.1">
    <property type="nucleotide sequence ID" value="NZ_BAABLW010000001.1"/>
</dbReference>
<sequence>MSVTGELPRLHQVEQARDLQPTLKQPSLEQSSAEQPSAEQADVWAARSAQLPGAELLLNPAKLSELLTRQVRITHLRVKPDHSVVVTFVDRCGAYGYAALTTDADKFTKAIQRAARVGETLHVHQDESPWLFSGPVWADPVLATALHSAFAATSQRFGEDGAHWEVLRYNPRRRVVAAVGPRGRPSHVVRVVESGAAKLLETTARWRELGVPVTNAKALGERDTAVITPMWGVGDLTHHPFEPAAHSAGSAVALLHSTTRLNTDNDDAAAGSRLEVLPVSATQAVAPIQRFAPWLGERAEKLAEVIERRLREAALGQREHAELLAPCELHGDLSADQVILAAPNSHKIRLIDLERSGIGHPLRDLGSWAATCFRQGLPQLVEPFLHGYATQLGISADELDLDLLSAWEAYSHLTGALDPFRHREPNWPQLITAAITCAEEAILR</sequence>
<evidence type="ECO:0000256" key="1">
    <source>
        <dbReference type="SAM" id="MobiDB-lite"/>
    </source>
</evidence>
<dbReference type="Proteomes" id="UP001500368">
    <property type="component" value="Unassembled WGS sequence"/>
</dbReference>
<proteinExistence type="predicted"/>
<evidence type="ECO:0000259" key="2">
    <source>
        <dbReference type="Pfam" id="PF01636"/>
    </source>
</evidence>